<evidence type="ECO:0000256" key="2">
    <source>
        <dbReference type="SAM" id="Phobius"/>
    </source>
</evidence>
<feature type="transmembrane region" description="Helical" evidence="2">
    <location>
        <begin position="82"/>
        <end position="103"/>
    </location>
</feature>
<dbReference type="Gramene" id="ONK81141">
    <property type="protein sequence ID" value="ONK81141"/>
    <property type="gene ID" value="A4U43_C01F25730"/>
</dbReference>
<dbReference type="InterPro" id="IPR009424">
    <property type="entry name" value="AGP16/20/22/41"/>
</dbReference>
<dbReference type="Proteomes" id="UP000243459">
    <property type="component" value="Chromosome 1"/>
</dbReference>
<evidence type="ECO:0000313" key="4">
    <source>
        <dbReference type="Proteomes" id="UP000243459"/>
    </source>
</evidence>
<evidence type="ECO:0000313" key="3">
    <source>
        <dbReference type="EMBL" id="ONK81141.1"/>
    </source>
</evidence>
<evidence type="ECO:0000256" key="1">
    <source>
        <dbReference type="SAM" id="MobiDB-lite"/>
    </source>
</evidence>
<keyword evidence="2" id="KW-0812">Transmembrane</keyword>
<dbReference type="EMBL" id="CM007381">
    <property type="protein sequence ID" value="ONK81141.1"/>
    <property type="molecule type" value="Genomic_DNA"/>
</dbReference>
<accession>A0A5P1FW89</accession>
<keyword evidence="4" id="KW-1185">Reference proteome</keyword>
<protein>
    <submittedName>
        <fullName evidence="3">Uncharacterized protein</fullName>
    </submittedName>
</protein>
<keyword evidence="2" id="KW-1133">Transmembrane helix</keyword>
<sequence length="163" mass="18728">MWKGWRSDEERDKSTEEADDTRGDRRITEKARIERKRAIEVGDGEERGSRRHHGLWNRGKVIYDMRANLNIMTLVLYLDIRLAWKPICFIFVAQIIELARFHFMHKHLYMVQGVSKGSACAERGKGEESGVLKVLCALSGKAVDQGAAHMLMFIALLVTYIVH</sequence>
<keyword evidence="2" id="KW-0472">Membrane</keyword>
<feature type="transmembrane region" description="Helical" evidence="2">
    <location>
        <begin position="146"/>
        <end position="162"/>
    </location>
</feature>
<dbReference type="Pfam" id="PF06376">
    <property type="entry name" value="AGP"/>
    <property type="match status" value="1"/>
</dbReference>
<proteinExistence type="predicted"/>
<name>A0A5P1FW89_ASPOF</name>
<reference evidence="4" key="1">
    <citation type="journal article" date="2017" name="Nat. Commun.">
        <title>The asparagus genome sheds light on the origin and evolution of a young Y chromosome.</title>
        <authorList>
            <person name="Harkess A."/>
            <person name="Zhou J."/>
            <person name="Xu C."/>
            <person name="Bowers J.E."/>
            <person name="Van der Hulst R."/>
            <person name="Ayyampalayam S."/>
            <person name="Mercati F."/>
            <person name="Riccardi P."/>
            <person name="McKain M.R."/>
            <person name="Kakrana A."/>
            <person name="Tang H."/>
            <person name="Ray J."/>
            <person name="Groenendijk J."/>
            <person name="Arikit S."/>
            <person name="Mathioni S.M."/>
            <person name="Nakano M."/>
            <person name="Shan H."/>
            <person name="Telgmann-Rauber A."/>
            <person name="Kanno A."/>
            <person name="Yue Z."/>
            <person name="Chen H."/>
            <person name="Li W."/>
            <person name="Chen Y."/>
            <person name="Xu X."/>
            <person name="Zhang Y."/>
            <person name="Luo S."/>
            <person name="Chen H."/>
            <person name="Gao J."/>
            <person name="Mao Z."/>
            <person name="Pires J.C."/>
            <person name="Luo M."/>
            <person name="Kudrna D."/>
            <person name="Wing R.A."/>
            <person name="Meyers B.C."/>
            <person name="Yi K."/>
            <person name="Kong H."/>
            <person name="Lavrijsen P."/>
            <person name="Sunseri F."/>
            <person name="Falavigna A."/>
            <person name="Ye Y."/>
            <person name="Leebens-Mack J.H."/>
            <person name="Chen G."/>
        </authorList>
    </citation>
    <scope>NUCLEOTIDE SEQUENCE [LARGE SCALE GENOMIC DNA]</scope>
    <source>
        <strain evidence="4">cv. DH0086</strain>
    </source>
</reference>
<gene>
    <name evidence="3" type="ORF">A4U43_C01F25730</name>
</gene>
<organism evidence="3 4">
    <name type="scientific">Asparagus officinalis</name>
    <name type="common">Garden asparagus</name>
    <dbReference type="NCBI Taxonomy" id="4686"/>
    <lineage>
        <taxon>Eukaryota</taxon>
        <taxon>Viridiplantae</taxon>
        <taxon>Streptophyta</taxon>
        <taxon>Embryophyta</taxon>
        <taxon>Tracheophyta</taxon>
        <taxon>Spermatophyta</taxon>
        <taxon>Magnoliopsida</taxon>
        <taxon>Liliopsida</taxon>
        <taxon>Asparagales</taxon>
        <taxon>Asparagaceae</taxon>
        <taxon>Asparagoideae</taxon>
        <taxon>Asparagus</taxon>
    </lineage>
</organism>
<dbReference type="AlphaFoldDB" id="A0A5P1FW89"/>
<feature type="region of interest" description="Disordered" evidence="1">
    <location>
        <begin position="1"/>
        <end position="29"/>
    </location>
</feature>